<name>A0ABZ0ISJ6_9BACT</name>
<dbReference type="PROSITE" id="PS51729">
    <property type="entry name" value="GNAT_YJDJ"/>
    <property type="match status" value="1"/>
</dbReference>
<dbReference type="Proteomes" id="UP001302349">
    <property type="component" value="Chromosome"/>
</dbReference>
<evidence type="ECO:0000259" key="1">
    <source>
        <dbReference type="PROSITE" id="PS51729"/>
    </source>
</evidence>
<dbReference type="InterPro" id="IPR045057">
    <property type="entry name" value="Gcn5-rel_NAT"/>
</dbReference>
<dbReference type="EMBL" id="CP136051">
    <property type="protein sequence ID" value="WOK08012.1"/>
    <property type="molecule type" value="Genomic_DNA"/>
</dbReference>
<dbReference type="GO" id="GO:0016746">
    <property type="term" value="F:acyltransferase activity"/>
    <property type="evidence" value="ECO:0007669"/>
    <property type="project" value="UniProtKB-KW"/>
</dbReference>
<dbReference type="SUPFAM" id="SSF55729">
    <property type="entry name" value="Acyl-CoA N-acyltransferases (Nat)"/>
    <property type="match status" value="1"/>
</dbReference>
<feature type="domain" description="N-acetyltransferase" evidence="1">
    <location>
        <begin position="9"/>
        <end position="96"/>
    </location>
</feature>
<protein>
    <submittedName>
        <fullName evidence="2">GNAT family N-acetyltransferase</fullName>
        <ecNumber evidence="2">2.3.1.-</ecNumber>
    </submittedName>
</protein>
<dbReference type="CDD" id="cd04301">
    <property type="entry name" value="NAT_SF"/>
    <property type="match status" value="1"/>
</dbReference>
<keyword evidence="2" id="KW-0012">Acyltransferase</keyword>
<proteinExistence type="predicted"/>
<evidence type="ECO:0000313" key="3">
    <source>
        <dbReference type="Proteomes" id="UP001302349"/>
    </source>
</evidence>
<dbReference type="InterPro" id="IPR031165">
    <property type="entry name" value="GNAT_YJDJ"/>
</dbReference>
<organism evidence="2 3">
    <name type="scientific">Imperialibacter roseus</name>
    <dbReference type="NCBI Taxonomy" id="1324217"/>
    <lineage>
        <taxon>Bacteria</taxon>
        <taxon>Pseudomonadati</taxon>
        <taxon>Bacteroidota</taxon>
        <taxon>Cytophagia</taxon>
        <taxon>Cytophagales</taxon>
        <taxon>Flammeovirgaceae</taxon>
        <taxon>Imperialibacter</taxon>
    </lineage>
</organism>
<keyword evidence="2" id="KW-0808">Transferase</keyword>
<evidence type="ECO:0000313" key="2">
    <source>
        <dbReference type="EMBL" id="WOK08012.1"/>
    </source>
</evidence>
<reference evidence="2 3" key="1">
    <citation type="journal article" date="2023" name="Microbiol. Resour. Announc.">
        <title>Complete Genome Sequence of Imperialibacter roseus strain P4T.</title>
        <authorList>
            <person name="Tizabi D.R."/>
            <person name="Bachvaroff T."/>
            <person name="Hill R.T."/>
        </authorList>
    </citation>
    <scope>NUCLEOTIDE SEQUENCE [LARGE SCALE GENOMIC DNA]</scope>
    <source>
        <strain evidence="2 3">P4T</strain>
    </source>
</reference>
<gene>
    <name evidence="2" type="ORF">RT717_05125</name>
</gene>
<dbReference type="Gene3D" id="3.40.630.30">
    <property type="match status" value="1"/>
</dbReference>
<dbReference type="PANTHER" id="PTHR31435">
    <property type="entry name" value="PROTEIN NATD1"/>
    <property type="match status" value="1"/>
</dbReference>
<dbReference type="PANTHER" id="PTHR31435:SF10">
    <property type="entry name" value="BSR4717 PROTEIN"/>
    <property type="match status" value="1"/>
</dbReference>
<dbReference type="Pfam" id="PF14542">
    <property type="entry name" value="Acetyltransf_CG"/>
    <property type="match status" value="1"/>
</dbReference>
<sequence length="104" mass="12077">MNLDAYETINNPDKKRFELEIDGVLSVIEYTFKKSTNQMFLVHTEVDPSLRGKGVASKIVKEALDIIRKEGHELVPLCPFVVAFLKKHKEYHDLMNEKNQARFK</sequence>
<keyword evidence="3" id="KW-1185">Reference proteome</keyword>
<dbReference type="InterPro" id="IPR016181">
    <property type="entry name" value="Acyl_CoA_acyltransferase"/>
</dbReference>
<dbReference type="EC" id="2.3.1.-" evidence="2"/>
<accession>A0ABZ0ISJ6</accession>
<dbReference type="RefSeq" id="WP_317490660.1">
    <property type="nucleotide sequence ID" value="NZ_CP136051.1"/>
</dbReference>